<evidence type="ECO:0000313" key="2">
    <source>
        <dbReference type="Proteomes" id="UP000631553"/>
    </source>
</evidence>
<organism evidence="1 2">
    <name type="scientific">Micromonospora purpureochromogenes</name>
    <dbReference type="NCBI Taxonomy" id="47872"/>
    <lineage>
        <taxon>Bacteria</taxon>
        <taxon>Bacillati</taxon>
        <taxon>Actinomycetota</taxon>
        <taxon>Actinomycetes</taxon>
        <taxon>Micromonosporales</taxon>
        <taxon>Micromonosporaceae</taxon>
        <taxon>Micromonospora</taxon>
    </lineage>
</organism>
<proteinExistence type="predicted"/>
<dbReference type="RefSeq" id="WP_179802514.1">
    <property type="nucleotide sequence ID" value="NZ_JACCCQ010000001.1"/>
</dbReference>
<keyword evidence="2" id="KW-1185">Reference proteome</keyword>
<comment type="caution">
    <text evidence="1">The sequence shown here is derived from an EMBL/GenBank/DDBJ whole genome shotgun (WGS) entry which is preliminary data.</text>
</comment>
<protein>
    <submittedName>
        <fullName evidence="1">Uncharacterized protein</fullName>
    </submittedName>
</protein>
<name>A0ABX2RIJ0_9ACTN</name>
<sequence length="57" mass="6378">MSVAYLIAAGPAEPYIQAVRSIAPEPAVVTISHVDLIEMHRDRQMYEWQVVARMPLG</sequence>
<gene>
    <name evidence="1" type="ORF">HDA35_001982</name>
</gene>
<reference evidence="1 2" key="1">
    <citation type="submission" date="2020-07" db="EMBL/GenBank/DDBJ databases">
        <title>Sequencing the genomes of 1000 actinobacteria strains.</title>
        <authorList>
            <person name="Klenk H.-P."/>
        </authorList>
    </citation>
    <scope>NUCLEOTIDE SEQUENCE [LARGE SCALE GENOMIC DNA]</scope>
    <source>
        <strain evidence="1 2">DSM 43814</strain>
    </source>
</reference>
<accession>A0ABX2RIJ0</accession>
<dbReference type="EMBL" id="JACCCQ010000001">
    <property type="protein sequence ID" value="NYF56151.1"/>
    <property type="molecule type" value="Genomic_DNA"/>
</dbReference>
<dbReference type="Proteomes" id="UP000631553">
    <property type="component" value="Unassembled WGS sequence"/>
</dbReference>
<evidence type="ECO:0000313" key="1">
    <source>
        <dbReference type="EMBL" id="NYF56151.1"/>
    </source>
</evidence>